<evidence type="ECO:0000256" key="1">
    <source>
        <dbReference type="SAM" id="Coils"/>
    </source>
</evidence>
<dbReference type="Gene3D" id="3.30.160.60">
    <property type="entry name" value="Classic Zinc Finger"/>
    <property type="match status" value="1"/>
</dbReference>
<dbReference type="EMBL" id="KN880505">
    <property type="protein sequence ID" value="KIY68336.1"/>
    <property type="molecule type" value="Genomic_DNA"/>
</dbReference>
<evidence type="ECO:0000313" key="5">
    <source>
        <dbReference type="Proteomes" id="UP000054007"/>
    </source>
</evidence>
<evidence type="ECO:0000259" key="3">
    <source>
        <dbReference type="PROSITE" id="PS00028"/>
    </source>
</evidence>
<name>A0A0D7BFD9_9AGAR</name>
<gene>
    <name evidence="4" type="ORF">CYLTODRAFT_421750</name>
</gene>
<organism evidence="4 5">
    <name type="scientific">Cylindrobasidium torrendii FP15055 ss-10</name>
    <dbReference type="NCBI Taxonomy" id="1314674"/>
    <lineage>
        <taxon>Eukaryota</taxon>
        <taxon>Fungi</taxon>
        <taxon>Dikarya</taxon>
        <taxon>Basidiomycota</taxon>
        <taxon>Agaricomycotina</taxon>
        <taxon>Agaricomycetes</taxon>
        <taxon>Agaricomycetidae</taxon>
        <taxon>Agaricales</taxon>
        <taxon>Marasmiineae</taxon>
        <taxon>Physalacriaceae</taxon>
        <taxon>Cylindrobasidium</taxon>
    </lineage>
</organism>
<dbReference type="SMART" id="SM00355">
    <property type="entry name" value="ZnF_C2H2"/>
    <property type="match status" value="2"/>
</dbReference>
<feature type="domain" description="C2H2-type" evidence="3">
    <location>
        <begin position="267"/>
        <end position="288"/>
    </location>
</feature>
<feature type="compositionally biased region" description="Low complexity" evidence="2">
    <location>
        <begin position="319"/>
        <end position="331"/>
    </location>
</feature>
<feature type="compositionally biased region" description="Low complexity" evidence="2">
    <location>
        <begin position="114"/>
        <end position="135"/>
    </location>
</feature>
<feature type="coiled-coil region" evidence="1">
    <location>
        <begin position="37"/>
        <end position="85"/>
    </location>
</feature>
<sequence>MNPSGYTYHPSGYVIPHPRSSLAMPPPPLPPSHSIEFQNMRKACMELQREKAHIEAMYSQEARRRQQLQAEVQFLRKRIAEMEAARTTVSDLSSWTPYFNADFLTNLEETPLLEPVTQPQSSSQSQPGPQLGSVPVPEYHLQHAPSPITSYDPTRAVASGSGSSWRPPLSDPRQAAPDWRSRGGDYSGHLVTPAAHALAYPSPADTNPPTPAASHLAPPRKRKREDDLLGVPVVPAPGTPGQLPTPTDNAEVRPRKRTSSTGNTIPCPECGDMLKTPATLATHVKRMHRPSACELCGFQANDLNAYMAHRDSHIRPQVSSSTASLPSTAAPGMGSRPLGMARPTDPRPTETPASSALS</sequence>
<evidence type="ECO:0000313" key="4">
    <source>
        <dbReference type="EMBL" id="KIY68336.1"/>
    </source>
</evidence>
<keyword evidence="1" id="KW-0175">Coiled coil</keyword>
<feature type="region of interest" description="Disordered" evidence="2">
    <location>
        <begin position="114"/>
        <end position="264"/>
    </location>
</feature>
<proteinExistence type="predicted"/>
<dbReference type="PROSITE" id="PS00028">
    <property type="entry name" value="ZINC_FINGER_C2H2_1"/>
    <property type="match status" value="1"/>
</dbReference>
<dbReference type="InterPro" id="IPR013087">
    <property type="entry name" value="Znf_C2H2_type"/>
</dbReference>
<reference evidence="4 5" key="1">
    <citation type="journal article" date="2015" name="Fungal Genet. Biol.">
        <title>Evolution of novel wood decay mechanisms in Agaricales revealed by the genome sequences of Fistulina hepatica and Cylindrobasidium torrendii.</title>
        <authorList>
            <person name="Floudas D."/>
            <person name="Held B.W."/>
            <person name="Riley R."/>
            <person name="Nagy L.G."/>
            <person name="Koehler G."/>
            <person name="Ransdell A.S."/>
            <person name="Younus H."/>
            <person name="Chow J."/>
            <person name="Chiniquy J."/>
            <person name="Lipzen A."/>
            <person name="Tritt A."/>
            <person name="Sun H."/>
            <person name="Haridas S."/>
            <person name="LaButti K."/>
            <person name="Ohm R.A."/>
            <person name="Kues U."/>
            <person name="Blanchette R.A."/>
            <person name="Grigoriev I.V."/>
            <person name="Minto R.E."/>
            <person name="Hibbett D.S."/>
        </authorList>
    </citation>
    <scope>NUCLEOTIDE SEQUENCE [LARGE SCALE GENOMIC DNA]</scope>
    <source>
        <strain evidence="4 5">FP15055 ss-10</strain>
    </source>
</reference>
<dbReference type="AlphaFoldDB" id="A0A0D7BFD9"/>
<evidence type="ECO:0000256" key="2">
    <source>
        <dbReference type="SAM" id="MobiDB-lite"/>
    </source>
</evidence>
<keyword evidence="5" id="KW-1185">Reference proteome</keyword>
<protein>
    <recommendedName>
        <fullName evidence="3">C2H2-type domain-containing protein</fullName>
    </recommendedName>
</protein>
<dbReference type="Proteomes" id="UP000054007">
    <property type="component" value="Unassembled WGS sequence"/>
</dbReference>
<accession>A0A0D7BFD9</accession>
<feature type="region of interest" description="Disordered" evidence="2">
    <location>
        <begin position="314"/>
        <end position="358"/>
    </location>
</feature>